<feature type="region of interest" description="Disordered" evidence="9">
    <location>
        <begin position="1"/>
        <end position="20"/>
    </location>
</feature>
<protein>
    <recommendedName>
        <fullName evidence="2">histidine kinase</fullName>
        <ecNumber evidence="2">2.7.13.3</ecNumber>
    </recommendedName>
</protein>
<evidence type="ECO:0000256" key="10">
    <source>
        <dbReference type="SAM" id="Phobius"/>
    </source>
</evidence>
<dbReference type="InterPro" id="IPR055558">
    <property type="entry name" value="DUF7134"/>
</dbReference>
<feature type="transmembrane region" description="Helical" evidence="10">
    <location>
        <begin position="127"/>
        <end position="148"/>
    </location>
</feature>
<dbReference type="PANTHER" id="PTHR24421">
    <property type="entry name" value="NITRATE/NITRITE SENSOR PROTEIN NARX-RELATED"/>
    <property type="match status" value="1"/>
</dbReference>
<feature type="transmembrane region" description="Helical" evidence="10">
    <location>
        <begin position="89"/>
        <end position="121"/>
    </location>
</feature>
<evidence type="ECO:0000256" key="5">
    <source>
        <dbReference type="ARBA" id="ARBA00022741"/>
    </source>
</evidence>
<feature type="transmembrane region" description="Helical" evidence="10">
    <location>
        <begin position="160"/>
        <end position="182"/>
    </location>
</feature>
<dbReference type="AlphaFoldDB" id="A0A3M8A8E0"/>
<keyword evidence="3" id="KW-0597">Phosphoprotein</keyword>
<comment type="caution">
    <text evidence="14">The sequence shown here is derived from an EMBL/GenBank/DDBJ whole genome shotgun (WGS) entry which is preliminary data.</text>
</comment>
<dbReference type="InterPro" id="IPR036890">
    <property type="entry name" value="HATPase_C_sf"/>
</dbReference>
<keyword evidence="10" id="KW-1133">Transmembrane helix</keyword>
<dbReference type="GO" id="GO:0005524">
    <property type="term" value="F:ATP binding"/>
    <property type="evidence" value="ECO:0007669"/>
    <property type="project" value="UniProtKB-KW"/>
</dbReference>
<reference evidence="14 15" key="1">
    <citation type="submission" date="2018-10" db="EMBL/GenBank/DDBJ databases">
        <title>Isolation, diversity and antibacterial activity of antinobacteria from the wheat rhizosphere soil.</title>
        <authorList>
            <person name="Sun T."/>
        </authorList>
    </citation>
    <scope>NUCLEOTIDE SEQUENCE [LARGE SCALE GENOMIC DNA]</scope>
    <source>
        <strain evidence="14 15">SJ-23</strain>
    </source>
</reference>
<evidence type="ECO:0000256" key="1">
    <source>
        <dbReference type="ARBA" id="ARBA00000085"/>
    </source>
</evidence>
<organism evidence="14 15">
    <name type="scientific">Agromyces tardus</name>
    <dbReference type="NCBI Taxonomy" id="2583849"/>
    <lineage>
        <taxon>Bacteria</taxon>
        <taxon>Bacillati</taxon>
        <taxon>Actinomycetota</taxon>
        <taxon>Actinomycetes</taxon>
        <taxon>Micrococcales</taxon>
        <taxon>Microbacteriaceae</taxon>
        <taxon>Agromyces</taxon>
    </lineage>
</organism>
<dbReference type="Pfam" id="PF23539">
    <property type="entry name" value="DUF7134"/>
    <property type="match status" value="1"/>
</dbReference>
<dbReference type="InterPro" id="IPR050482">
    <property type="entry name" value="Sensor_HK_TwoCompSys"/>
</dbReference>
<keyword evidence="4" id="KW-0808">Transferase</keyword>
<feature type="transmembrane region" description="Helical" evidence="10">
    <location>
        <begin position="36"/>
        <end position="59"/>
    </location>
</feature>
<dbReference type="InterPro" id="IPR003594">
    <property type="entry name" value="HATPase_dom"/>
</dbReference>
<evidence type="ECO:0000256" key="6">
    <source>
        <dbReference type="ARBA" id="ARBA00022777"/>
    </source>
</evidence>
<accession>A0A3M8A8E0</accession>
<dbReference type="Gene3D" id="3.30.565.10">
    <property type="entry name" value="Histidine kinase-like ATPase, C-terminal domain"/>
    <property type="match status" value="1"/>
</dbReference>
<keyword evidence="15" id="KW-1185">Reference proteome</keyword>
<evidence type="ECO:0000256" key="4">
    <source>
        <dbReference type="ARBA" id="ARBA00022679"/>
    </source>
</evidence>
<sequence>MAERGPSTGRAVDPVDAGSPPAAAPPLRRLLGSRPWLVDVAVSVVFTTIVLVTLASEVITGDTEFSPWQLLPIAGTAIALLFRRRAPVTVLVVVTLLTTVLTFAAESNLVLAVPIALYAVAAFRSPTAGWIAGAAAFAATAASLFLWLPELERRLGSPSALDVPLVLLTLGMADAVGVLLGANTWQRGERVRALTERAEQLARERDNQAQIATLAERGRIAREMHDIVAHSLSVMIALADGASASLDRDPATARRALDQLGETGRGALHDMRQLLSVLGETSDAAQAREPAPGHSDLAELVARFRDAGLPVRFSVTGAPVYDAALELAVYRIVQEALTNALRYAQEPKLVTVSVAYAGDATVITVTDDGRTAPGVASGAPSVGAGRGIIGIGERAAVFGGTVEAGPLPAGGWRVRAVLPVGRDDAQTGGHDDE</sequence>
<evidence type="ECO:0000256" key="3">
    <source>
        <dbReference type="ARBA" id="ARBA00022553"/>
    </source>
</evidence>
<proteinExistence type="predicted"/>
<dbReference type="GO" id="GO:0046983">
    <property type="term" value="F:protein dimerization activity"/>
    <property type="evidence" value="ECO:0007669"/>
    <property type="project" value="InterPro"/>
</dbReference>
<dbReference type="CDD" id="cd16917">
    <property type="entry name" value="HATPase_UhpB-NarQ-NarX-like"/>
    <property type="match status" value="1"/>
</dbReference>
<evidence type="ECO:0000313" key="15">
    <source>
        <dbReference type="Proteomes" id="UP000275048"/>
    </source>
</evidence>
<dbReference type="OrthoDB" id="227596at2"/>
<evidence type="ECO:0000259" key="12">
    <source>
        <dbReference type="Pfam" id="PF07730"/>
    </source>
</evidence>
<dbReference type="GO" id="GO:0016020">
    <property type="term" value="C:membrane"/>
    <property type="evidence" value="ECO:0007669"/>
    <property type="project" value="InterPro"/>
</dbReference>
<dbReference type="EC" id="2.7.13.3" evidence="2"/>
<dbReference type="RefSeq" id="WP_122937388.1">
    <property type="nucleotide sequence ID" value="NZ_JBHSNT010000098.1"/>
</dbReference>
<keyword evidence="6 14" id="KW-0418">Kinase</keyword>
<dbReference type="PANTHER" id="PTHR24421:SF10">
    <property type="entry name" value="NITRATE_NITRITE SENSOR PROTEIN NARQ"/>
    <property type="match status" value="1"/>
</dbReference>
<dbReference type="Pfam" id="PF02518">
    <property type="entry name" value="HATPase_c"/>
    <property type="match status" value="1"/>
</dbReference>
<feature type="domain" description="DUF7134" evidence="13">
    <location>
        <begin position="28"/>
        <end position="150"/>
    </location>
</feature>
<dbReference type="EMBL" id="RHHB01000025">
    <property type="protein sequence ID" value="RNB47428.1"/>
    <property type="molecule type" value="Genomic_DNA"/>
</dbReference>
<feature type="domain" description="Signal transduction histidine kinase subgroup 3 dimerisation and phosphoacceptor" evidence="12">
    <location>
        <begin position="216"/>
        <end position="280"/>
    </location>
</feature>
<dbReference type="Pfam" id="PF07730">
    <property type="entry name" value="HisKA_3"/>
    <property type="match status" value="1"/>
</dbReference>
<gene>
    <name evidence="14" type="ORF">EDM22_12435</name>
</gene>
<keyword evidence="10" id="KW-0472">Membrane</keyword>
<keyword evidence="5" id="KW-0547">Nucleotide-binding</keyword>
<evidence type="ECO:0000256" key="7">
    <source>
        <dbReference type="ARBA" id="ARBA00022840"/>
    </source>
</evidence>
<evidence type="ECO:0000256" key="8">
    <source>
        <dbReference type="ARBA" id="ARBA00023012"/>
    </source>
</evidence>
<evidence type="ECO:0000259" key="11">
    <source>
        <dbReference type="Pfam" id="PF02518"/>
    </source>
</evidence>
<evidence type="ECO:0000259" key="13">
    <source>
        <dbReference type="Pfam" id="PF23539"/>
    </source>
</evidence>
<evidence type="ECO:0000313" key="14">
    <source>
        <dbReference type="EMBL" id="RNB47428.1"/>
    </source>
</evidence>
<dbReference type="InterPro" id="IPR011712">
    <property type="entry name" value="Sig_transdc_His_kin_sub3_dim/P"/>
</dbReference>
<evidence type="ECO:0000256" key="9">
    <source>
        <dbReference type="SAM" id="MobiDB-lite"/>
    </source>
</evidence>
<name>A0A3M8A8E0_9MICO</name>
<feature type="transmembrane region" description="Helical" evidence="10">
    <location>
        <begin position="65"/>
        <end position="82"/>
    </location>
</feature>
<dbReference type="SUPFAM" id="SSF55874">
    <property type="entry name" value="ATPase domain of HSP90 chaperone/DNA topoisomerase II/histidine kinase"/>
    <property type="match status" value="1"/>
</dbReference>
<keyword evidence="7" id="KW-0067">ATP-binding</keyword>
<feature type="domain" description="Histidine kinase/HSP90-like ATPase" evidence="11">
    <location>
        <begin position="326"/>
        <end position="420"/>
    </location>
</feature>
<dbReference type="Gene3D" id="1.20.5.1930">
    <property type="match status" value="1"/>
</dbReference>
<evidence type="ECO:0000256" key="2">
    <source>
        <dbReference type="ARBA" id="ARBA00012438"/>
    </source>
</evidence>
<dbReference type="Proteomes" id="UP000275048">
    <property type="component" value="Unassembled WGS sequence"/>
</dbReference>
<comment type="catalytic activity">
    <reaction evidence="1">
        <text>ATP + protein L-histidine = ADP + protein N-phospho-L-histidine.</text>
        <dbReference type="EC" id="2.7.13.3"/>
    </reaction>
</comment>
<dbReference type="GO" id="GO:0000155">
    <property type="term" value="F:phosphorelay sensor kinase activity"/>
    <property type="evidence" value="ECO:0007669"/>
    <property type="project" value="InterPro"/>
</dbReference>
<keyword evidence="8" id="KW-0902">Two-component regulatory system</keyword>
<feature type="compositionally biased region" description="Low complexity" evidence="9">
    <location>
        <begin position="11"/>
        <end position="20"/>
    </location>
</feature>
<keyword evidence="10" id="KW-0812">Transmembrane</keyword>